<accession>D4D2B4</accession>
<sequence length="504" mass="56143">MVEPKRTYAGGSFCNSARIYEIQASIHRASKVFPFLLFLTGPGLVRSRRVVGGRSSILYIYTLAARRPLSLLSPSPSASFISTSARTEEEVPTSFALPPTSTSLLTFFFFFQIYLTSSSSIFFIIYFILSFFCLSFLFFFALDLLLYNRTIIYKNLDPATDLLPASAAAFAPRASPTVVLSRVEQWMTVTLKRVNKVKRPLNNVGQHTRCLTEILSHQNAIWNLCSIMLPKAPESKLPKDENPLVDALFNYQLAHMEAYVVHVDMVSQNEVAFKLTPETIETLIDHHKEIYSVDTASKTWDWPEKEIQLKKLQEEFVQAVNRFVYRTSASALEGMEEEGAGELLCGLADEAKAAIMGLFVPLLPPPPRIVDVVRSTPLVPSSTGPDDWWHHSPTQQSPSPVDSWDVLPSSPSTTTSDSHPNMWPNIGYNDMSLSSPPASHCQPFSAAAFTTSEFYECPTTLASAVPYLLPDMLVQHQCGTAAGMDGFVWADRYPEFALQYGTAM</sequence>
<evidence type="ECO:0000256" key="1">
    <source>
        <dbReference type="SAM" id="MobiDB-lite"/>
    </source>
</evidence>
<dbReference type="AlphaFoldDB" id="D4D2B4"/>
<dbReference type="GeneID" id="9582823"/>
<dbReference type="OrthoDB" id="5352472at2759"/>
<comment type="caution">
    <text evidence="3">The sequence shown here is derived from an EMBL/GenBank/DDBJ whole genome shotgun (WGS) entry which is preliminary data.</text>
</comment>
<gene>
    <name evidence="3" type="ORF">TRV_01217</name>
</gene>
<dbReference type="Proteomes" id="UP000008383">
    <property type="component" value="Unassembled WGS sequence"/>
</dbReference>
<dbReference type="KEGG" id="tve:TRV_01217"/>
<reference evidence="4" key="1">
    <citation type="journal article" date="2011" name="Genome Biol.">
        <title>Comparative and functional genomics provide insights into the pathogenicity of dermatophytic fungi.</title>
        <authorList>
            <person name="Burmester A."/>
            <person name="Shelest E."/>
            <person name="Gloeckner G."/>
            <person name="Heddergott C."/>
            <person name="Schindler S."/>
            <person name="Staib P."/>
            <person name="Heidel A."/>
            <person name="Felder M."/>
            <person name="Petzold A."/>
            <person name="Szafranski K."/>
            <person name="Feuermann M."/>
            <person name="Pedruzzi I."/>
            <person name="Priebe S."/>
            <person name="Groth M."/>
            <person name="Winkler R."/>
            <person name="Li W."/>
            <person name="Kniemeyer O."/>
            <person name="Schroeckh V."/>
            <person name="Hertweck C."/>
            <person name="Hube B."/>
            <person name="White T.C."/>
            <person name="Platzer M."/>
            <person name="Guthke R."/>
            <person name="Heitman J."/>
            <person name="Woestemeyer J."/>
            <person name="Zipfel P.F."/>
            <person name="Monod M."/>
            <person name="Brakhage A.A."/>
        </authorList>
    </citation>
    <scope>NUCLEOTIDE SEQUENCE [LARGE SCALE GENOMIC DNA]</scope>
    <source>
        <strain evidence="4">HKI 0517</strain>
    </source>
</reference>
<keyword evidence="2" id="KW-0812">Transmembrane</keyword>
<dbReference type="RefSeq" id="XP_003024648.1">
    <property type="nucleotide sequence ID" value="XM_003024602.1"/>
</dbReference>
<dbReference type="EMBL" id="ACYE01000065">
    <property type="protein sequence ID" value="EFE44037.1"/>
    <property type="molecule type" value="Genomic_DNA"/>
</dbReference>
<proteinExistence type="predicted"/>
<feature type="transmembrane region" description="Helical" evidence="2">
    <location>
        <begin position="121"/>
        <end position="146"/>
    </location>
</feature>
<evidence type="ECO:0000256" key="2">
    <source>
        <dbReference type="SAM" id="Phobius"/>
    </source>
</evidence>
<keyword evidence="4" id="KW-1185">Reference proteome</keyword>
<feature type="compositionally biased region" description="Low complexity" evidence="1">
    <location>
        <begin position="408"/>
        <end position="420"/>
    </location>
</feature>
<keyword evidence="2" id="KW-1133">Transmembrane helix</keyword>
<organism evidence="3 4">
    <name type="scientific">Trichophyton verrucosum (strain HKI 0517)</name>
    <dbReference type="NCBI Taxonomy" id="663202"/>
    <lineage>
        <taxon>Eukaryota</taxon>
        <taxon>Fungi</taxon>
        <taxon>Dikarya</taxon>
        <taxon>Ascomycota</taxon>
        <taxon>Pezizomycotina</taxon>
        <taxon>Eurotiomycetes</taxon>
        <taxon>Eurotiomycetidae</taxon>
        <taxon>Onygenales</taxon>
        <taxon>Arthrodermataceae</taxon>
        <taxon>Trichophyton</taxon>
    </lineage>
</organism>
<dbReference type="HOGENOM" id="CLU_041826_0_0_1"/>
<evidence type="ECO:0000313" key="3">
    <source>
        <dbReference type="EMBL" id="EFE44037.1"/>
    </source>
</evidence>
<name>D4D2B4_TRIVH</name>
<feature type="region of interest" description="Disordered" evidence="1">
    <location>
        <begin position="382"/>
        <end position="421"/>
    </location>
</feature>
<keyword evidence="2" id="KW-0472">Membrane</keyword>
<protein>
    <submittedName>
        <fullName evidence="3">Uncharacterized protein</fullName>
    </submittedName>
</protein>
<evidence type="ECO:0000313" key="4">
    <source>
        <dbReference type="Proteomes" id="UP000008383"/>
    </source>
</evidence>